<evidence type="ECO:0008006" key="3">
    <source>
        <dbReference type="Google" id="ProtNLM"/>
    </source>
</evidence>
<evidence type="ECO:0000313" key="1">
    <source>
        <dbReference type="EMBL" id="QRF54295.1"/>
    </source>
</evidence>
<evidence type="ECO:0000313" key="2">
    <source>
        <dbReference type="Proteomes" id="UP000596351"/>
    </source>
</evidence>
<sequence>MKEIQDLVPGFALNLVSTWRRSLILTLVSVGFTLTSCQMQGSGGISTGDQGASSTLKSPAVAQPIATDLTKDLSGLIAKPAKLVLDADMPQAMRTALGEALTSEGYSIASAHDTQGEDIVLKLAVFEVGEDLLIRVTTPNIRLSKVYRARFKAGGETDAMGTIHVAGPPVLETIGGAIGR</sequence>
<protein>
    <recommendedName>
        <fullName evidence="3">Conjugal transfer protein TrbH</fullName>
    </recommendedName>
</protein>
<keyword evidence="2" id="KW-1185">Reference proteome</keyword>
<name>A0ABX7F3C7_9HYPH</name>
<dbReference type="Proteomes" id="UP000596351">
    <property type="component" value="Plasmid p1"/>
</dbReference>
<geneLocation type="plasmid" evidence="1 2">
    <name>p1</name>
</geneLocation>
<proteinExistence type="predicted"/>
<accession>A0ABX7F3C7</accession>
<reference evidence="1 2" key="1">
    <citation type="submission" date="2018-09" db="EMBL/GenBank/DDBJ databases">
        <title>Rhizobium sp. MAE2-X.</title>
        <authorList>
            <person name="Lee Y."/>
            <person name="Jeon C.O."/>
        </authorList>
    </citation>
    <scope>NUCLEOTIDE SEQUENCE [LARGE SCALE GENOMIC DNA]</scope>
    <source>
        <strain evidence="1 2">MAE2-X</strain>
        <plasmid evidence="1 2">p1</plasmid>
    </source>
</reference>
<organism evidence="1 2">
    <name type="scientific">Rhizobium rosettiformans</name>
    <dbReference type="NCBI Taxonomy" id="1368430"/>
    <lineage>
        <taxon>Bacteria</taxon>
        <taxon>Pseudomonadati</taxon>
        <taxon>Pseudomonadota</taxon>
        <taxon>Alphaproteobacteria</taxon>
        <taxon>Hyphomicrobiales</taxon>
        <taxon>Rhizobiaceae</taxon>
        <taxon>Rhizobium/Agrobacterium group</taxon>
        <taxon>Rhizobium</taxon>
    </lineage>
</organism>
<dbReference type="EMBL" id="CP032406">
    <property type="protein sequence ID" value="QRF54295.1"/>
    <property type="molecule type" value="Genomic_DNA"/>
</dbReference>
<keyword evidence="1" id="KW-0614">Plasmid</keyword>
<gene>
    <name evidence="1" type="ORF">D4A92_22475</name>
</gene>